<keyword evidence="2 4" id="KW-0479">Metal-binding</keyword>
<dbReference type="SUPFAM" id="SSF48264">
    <property type="entry name" value="Cytochrome P450"/>
    <property type="match status" value="1"/>
</dbReference>
<dbReference type="InterPro" id="IPR002401">
    <property type="entry name" value="Cyt_P450_E_grp-I"/>
</dbReference>
<dbReference type="GO" id="GO:0004497">
    <property type="term" value="F:monooxygenase activity"/>
    <property type="evidence" value="ECO:0007669"/>
    <property type="project" value="InterPro"/>
</dbReference>
<dbReference type="PRINTS" id="PR00385">
    <property type="entry name" value="P450"/>
</dbReference>
<dbReference type="InterPro" id="IPR036396">
    <property type="entry name" value="Cyt_P450_sf"/>
</dbReference>
<dbReference type="InterPro" id="IPR050121">
    <property type="entry name" value="Cytochrome_P450_monoxygenase"/>
</dbReference>
<keyword evidence="3 4" id="KW-0408">Iron</keyword>
<keyword evidence="1 4" id="KW-0349">Heme</keyword>
<sequence length="552" mass="62424">MLNPAVLAALSLLVPYLYSLYRRLHQKRFDQYATIPQLQNHLLFGHLKHMGEFMKQGAADAHPDIIFGKMRDALGQPPLMLVDMRPVNKAMVLVADHEIAEQISRASKKYPASVPKTDLSALRPLIGDTSILWVDHDQWKPLRRRFTAGFAPQHLYTLLPAIMEKTDQFIDILDGHAASGDEVAVMPLIMNLTFDVIGAVVMGVDLNSQSSDRPGELIQLFDQLLSTYLDDKADFPWWVIPHIKIRRHLYGKRIDALVNDIIRRKWSEWKQDNGKPEEKKRDRSILSLSFQEYQGRHGELTAAEITETRDQLKTFLLAGHDTTSTAISWVLYELSRTPRALRAVRDEVDSIFGTDANPKTVRAKLAARVPQGTPNPISLMSYTSAVIKETMRLHVPTGSARESAPGDNFTVRTRDGVDHRLDGAIIYHCNSITHRDRTVYGEDADEFRPERWLDDRAKDIPASAWRSFERGPRACIGQEFALIEIKAIIAQIIRRYDFTKVGLGEVVVDAKSGAAVMGDDGQYKTKSELYVTRQITSKPVDAMRMKIKFTSA</sequence>
<dbReference type="EMBL" id="MU864993">
    <property type="protein sequence ID" value="KAK4461333.1"/>
    <property type="molecule type" value="Genomic_DNA"/>
</dbReference>
<comment type="cofactor">
    <cofactor evidence="4">
        <name>heme</name>
        <dbReference type="ChEBI" id="CHEBI:30413"/>
    </cofactor>
</comment>
<dbReference type="PANTHER" id="PTHR24305:SF222">
    <property type="entry name" value="CYTOCHROME P450 MONOOXYGENASE STCS"/>
    <property type="match status" value="1"/>
</dbReference>
<dbReference type="CDD" id="cd11051">
    <property type="entry name" value="CYP59-like"/>
    <property type="match status" value="1"/>
</dbReference>
<dbReference type="AlphaFoldDB" id="A0AAV9HLX4"/>
<dbReference type="Gene3D" id="1.10.630.10">
    <property type="entry name" value="Cytochrome P450"/>
    <property type="match status" value="1"/>
</dbReference>
<feature type="binding site" description="axial binding residue" evidence="4">
    <location>
        <position position="475"/>
    </location>
    <ligand>
        <name>heme</name>
        <dbReference type="ChEBI" id="CHEBI:30413"/>
    </ligand>
    <ligandPart>
        <name>Fe</name>
        <dbReference type="ChEBI" id="CHEBI:18248"/>
    </ligandPart>
</feature>
<dbReference type="PANTHER" id="PTHR24305">
    <property type="entry name" value="CYTOCHROME P450"/>
    <property type="match status" value="1"/>
</dbReference>
<dbReference type="Proteomes" id="UP001321749">
    <property type="component" value="Unassembled WGS sequence"/>
</dbReference>
<dbReference type="GO" id="GO:0020037">
    <property type="term" value="F:heme binding"/>
    <property type="evidence" value="ECO:0007669"/>
    <property type="project" value="InterPro"/>
</dbReference>
<evidence type="ECO:0000256" key="4">
    <source>
        <dbReference type="PIRSR" id="PIRSR602401-1"/>
    </source>
</evidence>
<dbReference type="InterPro" id="IPR001128">
    <property type="entry name" value="Cyt_P450"/>
</dbReference>
<name>A0AAV9HLX4_9PEZI</name>
<protein>
    <submittedName>
        <fullName evidence="5">Cytochrome P450</fullName>
    </submittedName>
</protein>
<evidence type="ECO:0000313" key="5">
    <source>
        <dbReference type="EMBL" id="KAK4461333.1"/>
    </source>
</evidence>
<reference evidence="5" key="2">
    <citation type="submission" date="2023-06" db="EMBL/GenBank/DDBJ databases">
        <authorList>
            <consortium name="Lawrence Berkeley National Laboratory"/>
            <person name="Mondo S.J."/>
            <person name="Hensen N."/>
            <person name="Bonometti L."/>
            <person name="Westerberg I."/>
            <person name="Brannstrom I.O."/>
            <person name="Guillou S."/>
            <person name="Cros-Aarteil S."/>
            <person name="Calhoun S."/>
            <person name="Haridas S."/>
            <person name="Kuo A."/>
            <person name="Pangilinan J."/>
            <person name="Riley R."/>
            <person name="Labutti K."/>
            <person name="Andreopoulos B."/>
            <person name="Lipzen A."/>
            <person name="Chen C."/>
            <person name="Yanf M."/>
            <person name="Daum C."/>
            <person name="Ng V."/>
            <person name="Clum A."/>
            <person name="Steindorff A."/>
            <person name="Ohm R."/>
            <person name="Martin F."/>
            <person name="Silar P."/>
            <person name="Natvig D."/>
            <person name="Lalanne C."/>
            <person name="Gautier V."/>
            <person name="Ament-Velasquez S.L."/>
            <person name="Kruys A."/>
            <person name="Hutchinson M.I."/>
            <person name="Powell A.J."/>
            <person name="Barry K."/>
            <person name="Miller A.N."/>
            <person name="Grigoriev I.V."/>
            <person name="Debuchy R."/>
            <person name="Gladieux P."/>
            <person name="Thoren M.H."/>
            <person name="Johannesson H."/>
        </authorList>
    </citation>
    <scope>NUCLEOTIDE SEQUENCE</scope>
    <source>
        <strain evidence="5">PSN324</strain>
    </source>
</reference>
<proteinExistence type="predicted"/>
<dbReference type="PRINTS" id="PR00463">
    <property type="entry name" value="EP450I"/>
</dbReference>
<gene>
    <name evidence="5" type="ORF">QBC42DRAFT_94596</name>
</gene>
<evidence type="ECO:0000256" key="1">
    <source>
        <dbReference type="ARBA" id="ARBA00022617"/>
    </source>
</evidence>
<reference evidence="5" key="1">
    <citation type="journal article" date="2023" name="Mol. Phylogenet. Evol.">
        <title>Genome-scale phylogeny and comparative genomics of the fungal order Sordariales.</title>
        <authorList>
            <person name="Hensen N."/>
            <person name="Bonometti L."/>
            <person name="Westerberg I."/>
            <person name="Brannstrom I.O."/>
            <person name="Guillou S."/>
            <person name="Cros-Aarteil S."/>
            <person name="Calhoun S."/>
            <person name="Haridas S."/>
            <person name="Kuo A."/>
            <person name="Mondo S."/>
            <person name="Pangilinan J."/>
            <person name="Riley R."/>
            <person name="LaButti K."/>
            <person name="Andreopoulos B."/>
            <person name="Lipzen A."/>
            <person name="Chen C."/>
            <person name="Yan M."/>
            <person name="Daum C."/>
            <person name="Ng V."/>
            <person name="Clum A."/>
            <person name="Steindorff A."/>
            <person name="Ohm R.A."/>
            <person name="Martin F."/>
            <person name="Silar P."/>
            <person name="Natvig D.O."/>
            <person name="Lalanne C."/>
            <person name="Gautier V."/>
            <person name="Ament-Velasquez S.L."/>
            <person name="Kruys A."/>
            <person name="Hutchinson M.I."/>
            <person name="Powell A.J."/>
            <person name="Barry K."/>
            <person name="Miller A.N."/>
            <person name="Grigoriev I.V."/>
            <person name="Debuchy R."/>
            <person name="Gladieux P."/>
            <person name="Hiltunen Thoren M."/>
            <person name="Johannesson H."/>
        </authorList>
    </citation>
    <scope>NUCLEOTIDE SEQUENCE</scope>
    <source>
        <strain evidence="5">PSN324</strain>
    </source>
</reference>
<evidence type="ECO:0000256" key="3">
    <source>
        <dbReference type="ARBA" id="ARBA00023004"/>
    </source>
</evidence>
<dbReference type="GO" id="GO:0005506">
    <property type="term" value="F:iron ion binding"/>
    <property type="evidence" value="ECO:0007669"/>
    <property type="project" value="InterPro"/>
</dbReference>
<dbReference type="Pfam" id="PF00067">
    <property type="entry name" value="p450"/>
    <property type="match status" value="1"/>
</dbReference>
<evidence type="ECO:0000256" key="2">
    <source>
        <dbReference type="ARBA" id="ARBA00022723"/>
    </source>
</evidence>
<evidence type="ECO:0000313" key="6">
    <source>
        <dbReference type="Proteomes" id="UP001321749"/>
    </source>
</evidence>
<comment type="caution">
    <text evidence="5">The sequence shown here is derived from an EMBL/GenBank/DDBJ whole genome shotgun (WGS) entry which is preliminary data.</text>
</comment>
<dbReference type="GO" id="GO:0016705">
    <property type="term" value="F:oxidoreductase activity, acting on paired donors, with incorporation or reduction of molecular oxygen"/>
    <property type="evidence" value="ECO:0007669"/>
    <property type="project" value="InterPro"/>
</dbReference>
<organism evidence="5 6">
    <name type="scientific">Cladorrhinum samala</name>
    <dbReference type="NCBI Taxonomy" id="585594"/>
    <lineage>
        <taxon>Eukaryota</taxon>
        <taxon>Fungi</taxon>
        <taxon>Dikarya</taxon>
        <taxon>Ascomycota</taxon>
        <taxon>Pezizomycotina</taxon>
        <taxon>Sordariomycetes</taxon>
        <taxon>Sordariomycetidae</taxon>
        <taxon>Sordariales</taxon>
        <taxon>Podosporaceae</taxon>
        <taxon>Cladorrhinum</taxon>
    </lineage>
</organism>
<keyword evidence="6" id="KW-1185">Reference proteome</keyword>
<accession>A0AAV9HLX4</accession>